<dbReference type="Proteomes" id="UP000185003">
    <property type="component" value="Unassembled WGS sequence"/>
</dbReference>
<dbReference type="AlphaFoldDB" id="A0A1N6D2Q2"/>
<reference evidence="2" key="1">
    <citation type="submission" date="2016-11" db="EMBL/GenBank/DDBJ databases">
        <authorList>
            <person name="Varghese N."/>
            <person name="Submissions S."/>
        </authorList>
    </citation>
    <scope>NUCLEOTIDE SEQUENCE [LARGE SCALE GENOMIC DNA]</scope>
    <source>
        <strain evidence="2">DSM 24787</strain>
    </source>
</reference>
<dbReference type="RefSeq" id="WP_234979583.1">
    <property type="nucleotide sequence ID" value="NZ_FSRA01000001.1"/>
</dbReference>
<dbReference type="EMBL" id="FSRA01000001">
    <property type="protein sequence ID" value="SIN64964.1"/>
    <property type="molecule type" value="Genomic_DNA"/>
</dbReference>
<name>A0A1N6D2Q2_9BACT</name>
<gene>
    <name evidence="1" type="ORF">SAMN04488055_0150</name>
</gene>
<dbReference type="Gene3D" id="3.40.30.10">
    <property type="entry name" value="Glutaredoxin"/>
    <property type="match status" value="1"/>
</dbReference>
<proteinExistence type="predicted"/>
<dbReference type="Pfam" id="PF11009">
    <property type="entry name" value="BrxC"/>
    <property type="match status" value="1"/>
</dbReference>
<dbReference type="NCBIfam" id="TIGR04019">
    <property type="entry name" value="B_thiol_YtxJ"/>
    <property type="match status" value="1"/>
</dbReference>
<keyword evidence="2" id="KW-1185">Reference proteome</keyword>
<sequence length="107" mass="12631">MWIDLESEEQLNTIQSRSFEQKTVIFKHSTRCSISSMVKSRLERSVAPEGIAFYYLDLIRYRNISNRVAEMYSIPHESPQLLLIHNGECIYDESHMAIRMEELEEMS</sequence>
<protein>
    <submittedName>
        <fullName evidence="1">Bacillithiol system protein YtxJ</fullName>
    </submittedName>
</protein>
<accession>A0A1N6D2Q2</accession>
<organism evidence="1 2">
    <name type="scientific">Chitinophaga niabensis</name>
    <dbReference type="NCBI Taxonomy" id="536979"/>
    <lineage>
        <taxon>Bacteria</taxon>
        <taxon>Pseudomonadati</taxon>
        <taxon>Bacteroidota</taxon>
        <taxon>Chitinophagia</taxon>
        <taxon>Chitinophagales</taxon>
        <taxon>Chitinophagaceae</taxon>
        <taxon>Chitinophaga</taxon>
    </lineage>
</organism>
<evidence type="ECO:0000313" key="2">
    <source>
        <dbReference type="Proteomes" id="UP000185003"/>
    </source>
</evidence>
<dbReference type="STRING" id="536979.SAMN04488055_0150"/>
<dbReference type="InterPro" id="IPR022551">
    <property type="entry name" value="BrxC"/>
</dbReference>
<evidence type="ECO:0000313" key="1">
    <source>
        <dbReference type="EMBL" id="SIN64964.1"/>
    </source>
</evidence>